<keyword evidence="1" id="KW-0472">Membrane</keyword>
<protein>
    <submittedName>
        <fullName evidence="2">Uncharacterized protein</fullName>
    </submittedName>
</protein>
<proteinExistence type="predicted"/>
<keyword evidence="1" id="KW-1133">Transmembrane helix</keyword>
<reference evidence="2 4" key="1">
    <citation type="submission" date="2018-06" db="EMBL/GenBank/DDBJ databases">
        <title>Comparative genomics of rhizobia nodulating Arachis hypogaea in China.</title>
        <authorList>
            <person name="Li Y."/>
        </authorList>
    </citation>
    <scope>NUCLEOTIDE SEQUENCE [LARGE SCALE GENOMIC DNA]</scope>
    <source>
        <strain evidence="2 4">CCBAU 51670</strain>
    </source>
</reference>
<evidence type="ECO:0000313" key="2">
    <source>
        <dbReference type="EMBL" id="QAU44364.1"/>
    </source>
</evidence>
<evidence type="ECO:0000313" key="5">
    <source>
        <dbReference type="Proteomes" id="UP000290401"/>
    </source>
</evidence>
<evidence type="ECO:0000256" key="1">
    <source>
        <dbReference type="SAM" id="Phobius"/>
    </source>
</evidence>
<evidence type="ECO:0000313" key="3">
    <source>
        <dbReference type="EMBL" id="RXH10066.1"/>
    </source>
</evidence>
<name>A0AAE6C684_9BRAD</name>
<feature type="transmembrane region" description="Helical" evidence="1">
    <location>
        <begin position="22"/>
        <end position="42"/>
    </location>
</feature>
<dbReference type="RefSeq" id="WP_128949149.1">
    <property type="nucleotide sequence ID" value="NZ_CP030053.1"/>
</dbReference>
<reference evidence="3 5" key="2">
    <citation type="submission" date="2018-10" db="EMBL/GenBank/DDBJ databases">
        <title>Bradyrhizobium sp. nov., effective nodules isolated from peanut in China.</title>
        <authorList>
            <person name="Li Y."/>
        </authorList>
    </citation>
    <scope>NUCLEOTIDE SEQUENCE [LARGE SCALE GENOMIC DNA]</scope>
    <source>
        <strain evidence="3 5">CCBAU 53426</strain>
    </source>
</reference>
<sequence>MSLYEGTHQNAASGSKAGLEYLLVYGACFAAYLLPVAMRRLNGSSDRAKRHRHSILGETSALAANCASSSFVGL</sequence>
<gene>
    <name evidence="3" type="ORF">EAS56_24320</name>
    <name evidence="2" type="ORF">XH91_02660</name>
</gene>
<dbReference type="Proteomes" id="UP000290401">
    <property type="component" value="Unassembled WGS sequence"/>
</dbReference>
<dbReference type="EMBL" id="RDQZ01000022">
    <property type="protein sequence ID" value="RXH10066.1"/>
    <property type="molecule type" value="Genomic_DNA"/>
</dbReference>
<organism evidence="2 4">
    <name type="scientific">Bradyrhizobium guangzhouense</name>
    <dbReference type="NCBI Taxonomy" id="1325095"/>
    <lineage>
        <taxon>Bacteria</taxon>
        <taxon>Pseudomonadati</taxon>
        <taxon>Pseudomonadota</taxon>
        <taxon>Alphaproteobacteria</taxon>
        <taxon>Hyphomicrobiales</taxon>
        <taxon>Nitrobacteraceae</taxon>
        <taxon>Bradyrhizobium</taxon>
    </lineage>
</organism>
<dbReference type="EMBL" id="CP030053">
    <property type="protein sequence ID" value="QAU44364.1"/>
    <property type="molecule type" value="Genomic_DNA"/>
</dbReference>
<accession>A0AAE6C684</accession>
<dbReference type="KEGG" id="bgz:XH91_02660"/>
<dbReference type="Proteomes" id="UP000288972">
    <property type="component" value="Chromosome"/>
</dbReference>
<dbReference type="AlphaFoldDB" id="A0AAE6C684"/>
<keyword evidence="1" id="KW-0812">Transmembrane</keyword>
<evidence type="ECO:0000313" key="4">
    <source>
        <dbReference type="Proteomes" id="UP000288972"/>
    </source>
</evidence>
<keyword evidence="5" id="KW-1185">Reference proteome</keyword>